<keyword evidence="2" id="KW-1185">Reference proteome</keyword>
<evidence type="ECO:0000313" key="1">
    <source>
        <dbReference type="EMBL" id="SIS61780.1"/>
    </source>
</evidence>
<sequence>MQIVYHLGVHCTDDGGLLRVLLRNRALLRQERIAVPEPDRYPDLLRAAASVFAGRAADAAGAEQLLDGLLPGADEDETARLILSFEGFLAFPRDAVTQSQLYPAAAARSRGLAALFPEDGVEFHLAIRNPATFLPALSARRKAKGQEPLPDGFDAQALRWSELLERIHAACPEAGLTVWCDEDTPLIWHSVLRAVSGHDEGIELAHALDLPASLMSEVGQRRMAAWLAETKPLTDAERRRGIADYLERFALPERLEVEVDLPGWTDETVARLTEAYEADCARIAGLPWVRFLTP</sequence>
<name>A0A1N7KK27_9RHOB</name>
<dbReference type="OrthoDB" id="7816979at2"/>
<evidence type="ECO:0000313" key="2">
    <source>
        <dbReference type="Proteomes" id="UP000186141"/>
    </source>
</evidence>
<dbReference type="EMBL" id="FTOT01000001">
    <property type="protein sequence ID" value="SIS61780.1"/>
    <property type="molecule type" value="Genomic_DNA"/>
</dbReference>
<dbReference type="STRING" id="1086013.SAMN05421774_101490"/>
<gene>
    <name evidence="1" type="ORF">SAMN05421774_101490</name>
</gene>
<evidence type="ECO:0008006" key="3">
    <source>
        <dbReference type="Google" id="ProtNLM"/>
    </source>
</evidence>
<accession>A0A1N7KK27</accession>
<protein>
    <recommendedName>
        <fullName evidence="3">Sulfotransferase family protein</fullName>
    </recommendedName>
</protein>
<organism evidence="1 2">
    <name type="scientific">Gemmobacter megaterium</name>
    <dbReference type="NCBI Taxonomy" id="1086013"/>
    <lineage>
        <taxon>Bacteria</taxon>
        <taxon>Pseudomonadati</taxon>
        <taxon>Pseudomonadota</taxon>
        <taxon>Alphaproteobacteria</taxon>
        <taxon>Rhodobacterales</taxon>
        <taxon>Paracoccaceae</taxon>
        <taxon>Gemmobacter</taxon>
    </lineage>
</organism>
<reference evidence="1 2" key="1">
    <citation type="submission" date="2017-01" db="EMBL/GenBank/DDBJ databases">
        <authorList>
            <person name="Mah S.A."/>
            <person name="Swanson W.J."/>
            <person name="Moy G.W."/>
            <person name="Vacquier V.D."/>
        </authorList>
    </citation>
    <scope>NUCLEOTIDE SEQUENCE [LARGE SCALE GENOMIC DNA]</scope>
    <source>
        <strain evidence="1 2">DSM 26375</strain>
    </source>
</reference>
<dbReference type="AlphaFoldDB" id="A0A1N7KK27"/>
<dbReference type="Proteomes" id="UP000186141">
    <property type="component" value="Unassembled WGS sequence"/>
</dbReference>
<dbReference type="RefSeq" id="WP_076528334.1">
    <property type="nucleotide sequence ID" value="NZ_BMEH01000001.1"/>
</dbReference>
<proteinExistence type="predicted"/>